<feature type="domain" description="PASTA" evidence="5">
    <location>
        <begin position="596"/>
        <end position="657"/>
    </location>
</feature>
<dbReference type="InterPro" id="IPR036138">
    <property type="entry name" value="PBP_dimer_sf"/>
</dbReference>
<dbReference type="RefSeq" id="WP_054875246.1">
    <property type="nucleotide sequence ID" value="NZ_LKET01000032.1"/>
</dbReference>
<dbReference type="STRING" id="36849.OXPF_22080"/>
<dbReference type="Pfam" id="PF03717">
    <property type="entry name" value="PBP_dimer"/>
    <property type="match status" value="1"/>
</dbReference>
<keyword evidence="4" id="KW-1133">Transmembrane helix</keyword>
<keyword evidence="7" id="KW-1185">Reference proteome</keyword>
<dbReference type="EMBL" id="LKET01000032">
    <property type="protein sequence ID" value="KPU44042.1"/>
    <property type="molecule type" value="Genomic_DNA"/>
</dbReference>
<comment type="subcellular location">
    <subcellularLocation>
        <location evidence="1">Membrane</location>
    </subcellularLocation>
</comment>
<evidence type="ECO:0000256" key="3">
    <source>
        <dbReference type="ARBA" id="ARBA00023136"/>
    </source>
</evidence>
<accession>A0A0P8YWE5</accession>
<sequence length="723" mass="79422">MKEGNGRTNLTFKKRVIFLFIMISLLIFLLIGRVGYIQLVKGAELQKLAVEQWTNDVKIDAKRGKIFDRNGNELAISANCERVDAYMKDIIKSQIEDPDIKAKIASELAKILGDKEEDILKKLNMTLSNGKPMNSVNIKRRIEKSQADEIRKLKLPGIIVSEDSKRYYPNGSFLSNVLGFTNVDGVGQEGIELKYDSELRGTPGRSIMEADLVRRELPYNISKYIEPVAGNDITLTIDENIQFYVEKAIEDALLVNKAKAVTAIVMDPTNGEVLAMANKPDFNPNTPRDMSGHTDFQDVIKSWSNRSVTYTYEPGSIFKVITAAAALSEGVVSDKDRFTCTGSMIVGDRRIKCWRTKGHGTQDFAQILQNSCNIGFMTLGERLGKEKMYKYIEAFGFGTPTNIDVTFEEGGYKRPVSKMGPVELANLSFGQGITVTPIQMATVFSIIANDGKMMEPHLVKKIQSVDKDGNIIEKKETQPKMVRQVISPEVAKQLRGYLEKVISVGGGKKAYVEGYSIAGKTGTAQKAEGGRYASGKYVASFVGMAPADNPKYVVYVSIDEPDPSNYYAGQIAAPLAGQIFKDIFVNANMKPDNSLKPVIEVVIPNVIGLPVREAVNNLKNSGFEVEVKDKGTTVIDMNPLAGISVVSGSKVILYTGNGQNYNNKVIVPNLNGMSPKEASEVLSSLDLKLKAIGDGYVTEQEPQVGEEVTTGSTIDAYFDIYGD</sequence>
<dbReference type="CDD" id="cd06575">
    <property type="entry name" value="PASTA_Pbp2x-like_2"/>
    <property type="match status" value="1"/>
</dbReference>
<evidence type="ECO:0000313" key="7">
    <source>
        <dbReference type="Proteomes" id="UP000050326"/>
    </source>
</evidence>
<dbReference type="PANTHER" id="PTHR30627">
    <property type="entry name" value="PEPTIDOGLYCAN D,D-TRANSPEPTIDASE"/>
    <property type="match status" value="1"/>
</dbReference>
<gene>
    <name evidence="6" type="primary">spoVD_1</name>
    <name evidence="6" type="ORF">OXPF_22080</name>
</gene>
<dbReference type="Gene3D" id="3.90.1310.10">
    <property type="entry name" value="Penicillin-binding protein 2a (Domain 2)"/>
    <property type="match status" value="1"/>
</dbReference>
<dbReference type="SUPFAM" id="SSF56601">
    <property type="entry name" value="beta-lactamase/transpeptidase-like"/>
    <property type="match status" value="1"/>
</dbReference>
<keyword evidence="4" id="KW-0812">Transmembrane</keyword>
<proteinExistence type="inferred from homology"/>
<dbReference type="InterPro" id="IPR005543">
    <property type="entry name" value="PASTA_dom"/>
</dbReference>
<dbReference type="SUPFAM" id="SSF56519">
    <property type="entry name" value="Penicillin binding protein dimerisation domain"/>
    <property type="match status" value="1"/>
</dbReference>
<dbReference type="AlphaFoldDB" id="A0A0P8YWE5"/>
<dbReference type="PROSITE" id="PS51178">
    <property type="entry name" value="PASTA"/>
    <property type="match status" value="2"/>
</dbReference>
<dbReference type="PANTHER" id="PTHR30627:SF1">
    <property type="entry name" value="PEPTIDOGLYCAN D,D-TRANSPEPTIDASE FTSI"/>
    <property type="match status" value="1"/>
</dbReference>
<evidence type="ECO:0000259" key="5">
    <source>
        <dbReference type="PROSITE" id="PS51178"/>
    </source>
</evidence>
<comment type="similarity">
    <text evidence="2">Belongs to the transpeptidase family.</text>
</comment>
<evidence type="ECO:0000256" key="2">
    <source>
        <dbReference type="ARBA" id="ARBA00007171"/>
    </source>
</evidence>
<dbReference type="SUPFAM" id="SSF54184">
    <property type="entry name" value="Penicillin-binding protein 2x (pbp-2x), c-terminal domain"/>
    <property type="match status" value="2"/>
</dbReference>
<comment type="caution">
    <text evidence="6">The sequence shown here is derived from an EMBL/GenBank/DDBJ whole genome shotgun (WGS) entry which is preliminary data.</text>
</comment>
<feature type="domain" description="PASTA" evidence="5">
    <location>
        <begin position="661"/>
        <end position="720"/>
    </location>
</feature>
<dbReference type="GO" id="GO:0008658">
    <property type="term" value="F:penicillin binding"/>
    <property type="evidence" value="ECO:0007669"/>
    <property type="project" value="InterPro"/>
</dbReference>
<dbReference type="Pfam" id="PF03793">
    <property type="entry name" value="PASTA"/>
    <property type="match status" value="2"/>
</dbReference>
<feature type="transmembrane region" description="Helical" evidence="4">
    <location>
        <begin position="16"/>
        <end position="36"/>
    </location>
</feature>
<dbReference type="PATRIC" id="fig|36849.3.peg.2328"/>
<dbReference type="Gene3D" id="3.40.710.10">
    <property type="entry name" value="DD-peptidase/beta-lactamase superfamily"/>
    <property type="match status" value="1"/>
</dbReference>
<dbReference type="InterPro" id="IPR011927">
    <property type="entry name" value="SpoVD_pbp"/>
</dbReference>
<dbReference type="Gene3D" id="3.30.10.20">
    <property type="match status" value="2"/>
</dbReference>
<evidence type="ECO:0000256" key="1">
    <source>
        <dbReference type="ARBA" id="ARBA00004370"/>
    </source>
</evidence>
<dbReference type="InterPro" id="IPR001460">
    <property type="entry name" value="PCN-bd_Tpept"/>
</dbReference>
<name>A0A0P8YWE5_9CLOT</name>
<evidence type="ECO:0000313" key="6">
    <source>
        <dbReference type="EMBL" id="KPU44042.1"/>
    </source>
</evidence>
<dbReference type="OrthoDB" id="9804124at2"/>
<dbReference type="Proteomes" id="UP000050326">
    <property type="component" value="Unassembled WGS sequence"/>
</dbReference>
<dbReference type="InterPro" id="IPR005311">
    <property type="entry name" value="PBP_dimer"/>
</dbReference>
<protein>
    <submittedName>
        <fullName evidence="6">Stage V sporulation protein D</fullName>
    </submittedName>
</protein>
<dbReference type="SMART" id="SM00740">
    <property type="entry name" value="PASTA"/>
    <property type="match status" value="2"/>
</dbReference>
<dbReference type="InterPro" id="IPR050515">
    <property type="entry name" value="Beta-lactam/transpept"/>
</dbReference>
<dbReference type="InterPro" id="IPR012338">
    <property type="entry name" value="Beta-lactam/transpept-like"/>
</dbReference>
<dbReference type="Pfam" id="PF00905">
    <property type="entry name" value="Transpeptidase"/>
    <property type="match status" value="1"/>
</dbReference>
<keyword evidence="3 4" id="KW-0472">Membrane</keyword>
<dbReference type="Gene3D" id="3.30.450.330">
    <property type="match status" value="1"/>
</dbReference>
<dbReference type="GO" id="GO:0071555">
    <property type="term" value="P:cell wall organization"/>
    <property type="evidence" value="ECO:0007669"/>
    <property type="project" value="TreeGrafter"/>
</dbReference>
<reference evidence="6 7" key="1">
    <citation type="submission" date="2015-09" db="EMBL/GenBank/DDBJ databases">
        <title>Genome sequence of Oxobacter pfennigii DSM 3222.</title>
        <authorList>
            <person name="Poehlein A."/>
            <person name="Bengelsdorf F.R."/>
            <person name="Schiel-Bengelsdorf B."/>
            <person name="Duerre P."/>
            <person name="Daniel R."/>
        </authorList>
    </citation>
    <scope>NUCLEOTIDE SEQUENCE [LARGE SCALE GENOMIC DNA]</scope>
    <source>
        <strain evidence="6 7">DSM 3222</strain>
    </source>
</reference>
<dbReference type="NCBIfam" id="TIGR02214">
    <property type="entry name" value="spoVD_pbp"/>
    <property type="match status" value="1"/>
</dbReference>
<dbReference type="GO" id="GO:0005886">
    <property type="term" value="C:plasma membrane"/>
    <property type="evidence" value="ECO:0007669"/>
    <property type="project" value="TreeGrafter"/>
</dbReference>
<organism evidence="6 7">
    <name type="scientific">Oxobacter pfennigii</name>
    <dbReference type="NCBI Taxonomy" id="36849"/>
    <lineage>
        <taxon>Bacteria</taxon>
        <taxon>Bacillati</taxon>
        <taxon>Bacillota</taxon>
        <taxon>Clostridia</taxon>
        <taxon>Eubacteriales</taxon>
        <taxon>Clostridiaceae</taxon>
        <taxon>Oxobacter</taxon>
    </lineage>
</organism>
<dbReference type="CDD" id="cd06576">
    <property type="entry name" value="PASTA_Pbp2x-like_1"/>
    <property type="match status" value="1"/>
</dbReference>
<evidence type="ECO:0000256" key="4">
    <source>
        <dbReference type="SAM" id="Phobius"/>
    </source>
</evidence>